<dbReference type="GO" id="GO:0004497">
    <property type="term" value="F:monooxygenase activity"/>
    <property type="evidence" value="ECO:0007669"/>
    <property type="project" value="UniProtKB-KW"/>
</dbReference>
<evidence type="ECO:0000256" key="7">
    <source>
        <dbReference type="ARBA" id="ARBA00023033"/>
    </source>
</evidence>
<keyword evidence="4" id="KW-0274">FAD</keyword>
<dbReference type="EMBL" id="ML769430">
    <property type="protein sequence ID" value="KAE9402880.1"/>
    <property type="molecule type" value="Genomic_DNA"/>
</dbReference>
<feature type="domain" description="FAD/NAD(P)-binding" evidence="8">
    <location>
        <begin position="7"/>
        <end position="220"/>
    </location>
</feature>
<protein>
    <submittedName>
        <fullName evidence="9">FAD/NAD(P)-binding domain-containing protein</fullName>
    </submittedName>
</protein>
<evidence type="ECO:0000256" key="6">
    <source>
        <dbReference type="ARBA" id="ARBA00023002"/>
    </source>
</evidence>
<dbReference type="Gene3D" id="3.50.50.60">
    <property type="entry name" value="FAD/NAD(P)-binding domain"/>
    <property type="match status" value="2"/>
</dbReference>
<reference evidence="9" key="1">
    <citation type="journal article" date="2019" name="Environ. Microbiol.">
        <title>Fungal ecological strategies reflected in gene transcription - a case study of two litter decomposers.</title>
        <authorList>
            <person name="Barbi F."/>
            <person name="Kohler A."/>
            <person name="Barry K."/>
            <person name="Baskaran P."/>
            <person name="Daum C."/>
            <person name="Fauchery L."/>
            <person name="Ihrmark K."/>
            <person name="Kuo A."/>
            <person name="LaButti K."/>
            <person name="Lipzen A."/>
            <person name="Morin E."/>
            <person name="Grigoriev I.V."/>
            <person name="Henrissat B."/>
            <person name="Lindahl B."/>
            <person name="Martin F."/>
        </authorList>
    </citation>
    <scope>NUCLEOTIDE SEQUENCE</scope>
    <source>
        <strain evidence="9">JB14</strain>
    </source>
</reference>
<gene>
    <name evidence="9" type="ORF">BT96DRAFT_917843</name>
</gene>
<evidence type="ECO:0000256" key="1">
    <source>
        <dbReference type="ARBA" id="ARBA00001974"/>
    </source>
</evidence>
<dbReference type="AlphaFoldDB" id="A0A6A4HYS7"/>
<proteinExistence type="inferred from homology"/>
<evidence type="ECO:0000256" key="5">
    <source>
        <dbReference type="ARBA" id="ARBA00022857"/>
    </source>
</evidence>
<evidence type="ECO:0000256" key="2">
    <source>
        <dbReference type="ARBA" id="ARBA00010139"/>
    </source>
</evidence>
<organism evidence="9 10">
    <name type="scientific">Gymnopus androsaceus JB14</name>
    <dbReference type="NCBI Taxonomy" id="1447944"/>
    <lineage>
        <taxon>Eukaryota</taxon>
        <taxon>Fungi</taxon>
        <taxon>Dikarya</taxon>
        <taxon>Basidiomycota</taxon>
        <taxon>Agaricomycotina</taxon>
        <taxon>Agaricomycetes</taxon>
        <taxon>Agaricomycetidae</taxon>
        <taxon>Agaricales</taxon>
        <taxon>Marasmiineae</taxon>
        <taxon>Omphalotaceae</taxon>
        <taxon>Gymnopus</taxon>
    </lineage>
</organism>
<comment type="similarity">
    <text evidence="2">Belongs to the FAD-binding monooxygenase family.</text>
</comment>
<dbReference type="InterPro" id="IPR023753">
    <property type="entry name" value="FAD/NAD-binding_dom"/>
</dbReference>
<accession>A0A6A4HYS7</accession>
<dbReference type="PANTHER" id="PTHR43098">
    <property type="entry name" value="L-ORNITHINE N(5)-MONOOXYGENASE-RELATED"/>
    <property type="match status" value="1"/>
</dbReference>
<name>A0A6A4HYS7_9AGAR</name>
<dbReference type="InterPro" id="IPR050775">
    <property type="entry name" value="FAD-binding_Monooxygenases"/>
</dbReference>
<comment type="cofactor">
    <cofactor evidence="1">
        <name>FAD</name>
        <dbReference type="ChEBI" id="CHEBI:57692"/>
    </cofactor>
</comment>
<evidence type="ECO:0000256" key="4">
    <source>
        <dbReference type="ARBA" id="ARBA00022827"/>
    </source>
</evidence>
<dbReference type="OrthoDB" id="66881at2759"/>
<keyword evidence="7" id="KW-0503">Monooxygenase</keyword>
<evidence type="ECO:0000313" key="10">
    <source>
        <dbReference type="Proteomes" id="UP000799118"/>
    </source>
</evidence>
<keyword evidence="6" id="KW-0560">Oxidoreductase</keyword>
<dbReference type="InterPro" id="IPR036188">
    <property type="entry name" value="FAD/NAD-bd_sf"/>
</dbReference>
<evidence type="ECO:0000256" key="3">
    <source>
        <dbReference type="ARBA" id="ARBA00022630"/>
    </source>
</evidence>
<dbReference type="Pfam" id="PF07992">
    <property type="entry name" value="Pyr_redox_2"/>
    <property type="match status" value="1"/>
</dbReference>
<sequence>MSETQEYDVIVVGGGFAGVHQLINLRKLGFTVKGGTWYWNRYPGARVDSELPIYQFSDPELWRDWKWSEKYPGWKELQAYFEYVDKKLEVKRDVLFNSRVASAVWDDSIDRWIVTTEDRRTLRGQFLSLCTGIGSKYYIPEYKGRETFKGEVHHTSRWPEGYDLKGKRVGIIGTGATGVQFIQEIAPIVDHLTVFQRTPNFCLPMRQQKVNPEEDEKLKNSLYPIFFGRRNQTFSGFTYDLDPKPAQDVTPEERIIFFEDKWAKGGFHFWLGSYVDILTNQQVNDEAYSFWREKVRERITDPELQEKLAPMKAPHPFGVKRPSLEQRYFETYAQPNITLEEITPNGLKTSDGTEHQFDVLVFATGFDMATGGITSIDIRGQDGIPIKEKWAANGVESYLGLAGATYPNMFWIYGPQSPSAFSNGPSSIELTSDWIIDCIRYMKDNQISSIVPTKEAQDAYSNMVNELAAIGLWFGAKHSWYLGSNIPGKKIQMLAILGWSYEGFHVKRLPPT</sequence>
<keyword evidence="10" id="KW-1185">Reference proteome</keyword>
<dbReference type="Proteomes" id="UP000799118">
    <property type="component" value="Unassembled WGS sequence"/>
</dbReference>
<dbReference type="PANTHER" id="PTHR43098:SF3">
    <property type="entry name" value="L-ORNITHINE N(5)-MONOOXYGENASE-RELATED"/>
    <property type="match status" value="1"/>
</dbReference>
<keyword evidence="5" id="KW-0521">NADP</keyword>
<dbReference type="SUPFAM" id="SSF51905">
    <property type="entry name" value="FAD/NAD(P)-binding domain"/>
    <property type="match status" value="1"/>
</dbReference>
<evidence type="ECO:0000259" key="8">
    <source>
        <dbReference type="Pfam" id="PF07992"/>
    </source>
</evidence>
<evidence type="ECO:0000313" key="9">
    <source>
        <dbReference type="EMBL" id="KAE9402880.1"/>
    </source>
</evidence>
<keyword evidence="3" id="KW-0285">Flavoprotein</keyword>